<dbReference type="InterPro" id="IPR050642">
    <property type="entry name" value="PDH_E1_Alpha_Subunit"/>
</dbReference>
<dbReference type="InterPro" id="IPR001017">
    <property type="entry name" value="DH_E1"/>
</dbReference>
<dbReference type="PANTHER" id="PTHR11516">
    <property type="entry name" value="PYRUVATE DEHYDROGENASE E1 COMPONENT, ALPHA SUBUNIT BACTERIAL AND ORGANELLAR"/>
    <property type="match status" value="1"/>
</dbReference>
<dbReference type="CDD" id="cd02000">
    <property type="entry name" value="TPP_E1_PDC_ADC_BCADC"/>
    <property type="match status" value="1"/>
</dbReference>
<evidence type="ECO:0000256" key="2">
    <source>
        <dbReference type="ARBA" id="ARBA00023002"/>
    </source>
</evidence>
<keyword evidence="3" id="KW-0786">Thiamine pyrophosphate</keyword>
<dbReference type="RefSeq" id="WP_237383575.1">
    <property type="nucleotide sequence ID" value="NZ_CP071793.1"/>
</dbReference>
<gene>
    <name evidence="5" type="ORF">J3U87_13545</name>
</gene>
<dbReference type="GO" id="GO:0004739">
    <property type="term" value="F:pyruvate dehydrogenase (acetyl-transferring) activity"/>
    <property type="evidence" value="ECO:0007669"/>
    <property type="project" value="TreeGrafter"/>
</dbReference>
<dbReference type="GO" id="GO:0006086">
    <property type="term" value="P:pyruvate decarboxylation to acetyl-CoA"/>
    <property type="evidence" value="ECO:0007669"/>
    <property type="project" value="TreeGrafter"/>
</dbReference>
<keyword evidence="6" id="KW-1185">Reference proteome</keyword>
<protein>
    <submittedName>
        <fullName evidence="5">Thiamine pyrophosphate-dependent dehydrogenase E1 component subunit alpha</fullName>
    </submittedName>
</protein>
<organism evidence="5 6">
    <name type="scientific">Sulfidibacter corallicola</name>
    <dbReference type="NCBI Taxonomy" id="2818388"/>
    <lineage>
        <taxon>Bacteria</taxon>
        <taxon>Pseudomonadati</taxon>
        <taxon>Acidobacteriota</taxon>
        <taxon>Holophagae</taxon>
        <taxon>Acanthopleuribacterales</taxon>
        <taxon>Acanthopleuribacteraceae</taxon>
        <taxon>Sulfidibacter</taxon>
    </lineage>
</organism>
<evidence type="ECO:0000313" key="5">
    <source>
        <dbReference type="EMBL" id="QTD53473.1"/>
    </source>
</evidence>
<dbReference type="Pfam" id="PF00676">
    <property type="entry name" value="E1_dh"/>
    <property type="match status" value="1"/>
</dbReference>
<keyword evidence="2" id="KW-0560">Oxidoreductase</keyword>
<dbReference type="EMBL" id="CP071793">
    <property type="protein sequence ID" value="QTD53473.1"/>
    <property type="molecule type" value="Genomic_DNA"/>
</dbReference>
<dbReference type="SUPFAM" id="SSF52518">
    <property type="entry name" value="Thiamin diphosphate-binding fold (THDP-binding)"/>
    <property type="match status" value="1"/>
</dbReference>
<evidence type="ECO:0000256" key="3">
    <source>
        <dbReference type="ARBA" id="ARBA00023052"/>
    </source>
</evidence>
<dbReference type="Gene3D" id="3.40.50.970">
    <property type="match status" value="1"/>
</dbReference>
<evidence type="ECO:0000259" key="4">
    <source>
        <dbReference type="Pfam" id="PF00676"/>
    </source>
</evidence>
<proteinExistence type="predicted"/>
<dbReference type="AlphaFoldDB" id="A0A8A4TVG0"/>
<feature type="domain" description="Dehydrogenase E1 component" evidence="4">
    <location>
        <begin position="14"/>
        <end position="315"/>
    </location>
</feature>
<name>A0A8A4TVG0_SULCO</name>
<evidence type="ECO:0000313" key="6">
    <source>
        <dbReference type="Proteomes" id="UP000663929"/>
    </source>
</evidence>
<reference evidence="5" key="1">
    <citation type="submission" date="2021-03" db="EMBL/GenBank/DDBJ databases">
        <title>Acanthopleuribacteraceae sp. M133.</title>
        <authorList>
            <person name="Wang G."/>
        </authorList>
    </citation>
    <scope>NUCLEOTIDE SEQUENCE</scope>
    <source>
        <strain evidence="5">M133</strain>
    </source>
</reference>
<dbReference type="KEGG" id="scor:J3U87_13545"/>
<accession>A0A8A4TVG0</accession>
<comment type="cofactor">
    <cofactor evidence="1">
        <name>thiamine diphosphate</name>
        <dbReference type="ChEBI" id="CHEBI:58937"/>
    </cofactor>
</comment>
<dbReference type="Proteomes" id="UP000663929">
    <property type="component" value="Chromosome"/>
</dbReference>
<dbReference type="PANTHER" id="PTHR11516:SF60">
    <property type="entry name" value="PYRUVATE DEHYDROGENASE E1 COMPONENT SUBUNIT ALPHA"/>
    <property type="match status" value="1"/>
</dbReference>
<dbReference type="InterPro" id="IPR029061">
    <property type="entry name" value="THDP-binding"/>
</dbReference>
<sequence length="323" mass="35843">MITPELHLQMHKELIRIRRAEATLAERYKKQEMRTPTHFGLGQEAVPVGVCAALKRTDVAYSHHRSHNHYLAKGGSVYRLAAELFGRATGCSGGRGGSVHLTDRECGFIASSAILAEAVAAATGSALSFAMDGSDRISTAFFGDAVAEEGAFYECLGYASLKNLPVLFICENNGYATESPLSIRQPEKASITGRVAAFDIPTREVDGNDLRAVYEAAVEAVTAIRRDSRPFFLECATYRWLEHVGPWFDHELKRTYRTKEEVDGWMARCPVKRSAAYLVDNGIATQDQLSTWEAEIQARIDADVARAYNDPWPDPQHLMEHVY</sequence>
<evidence type="ECO:0000256" key="1">
    <source>
        <dbReference type="ARBA" id="ARBA00001964"/>
    </source>
</evidence>